<evidence type="ECO:0000313" key="2">
    <source>
        <dbReference type="EMBL" id="TVZ73002.1"/>
    </source>
</evidence>
<keyword evidence="1" id="KW-1133">Transmembrane helix</keyword>
<protein>
    <submittedName>
        <fullName evidence="2">Uncharacterized protein</fullName>
    </submittedName>
</protein>
<gene>
    <name evidence="2" type="ORF">BCL32_1199</name>
</gene>
<organism evidence="2 3">
    <name type="scientific">Rhizobium mongolense USDA 1844</name>
    <dbReference type="NCBI Taxonomy" id="1079460"/>
    <lineage>
        <taxon>Bacteria</taxon>
        <taxon>Pseudomonadati</taxon>
        <taxon>Pseudomonadota</taxon>
        <taxon>Alphaproteobacteria</taxon>
        <taxon>Hyphomicrobiales</taxon>
        <taxon>Rhizobiaceae</taxon>
        <taxon>Rhizobium/Agrobacterium group</taxon>
        <taxon>Rhizobium</taxon>
    </lineage>
</organism>
<accession>A0A559TEG6</accession>
<comment type="caution">
    <text evidence="2">The sequence shown here is derived from an EMBL/GenBank/DDBJ whole genome shotgun (WGS) entry which is preliminary data.</text>
</comment>
<dbReference type="Proteomes" id="UP000319824">
    <property type="component" value="Unassembled WGS sequence"/>
</dbReference>
<dbReference type="RefSeq" id="WP_022717854.1">
    <property type="nucleotide sequence ID" value="NZ_ATTQ01000018.1"/>
</dbReference>
<feature type="transmembrane region" description="Helical" evidence="1">
    <location>
        <begin position="87"/>
        <end position="108"/>
    </location>
</feature>
<reference evidence="2 3" key="1">
    <citation type="submission" date="2019-06" db="EMBL/GenBank/DDBJ databases">
        <title>Pac Bio to generate improved reference genome sequences for organisms with transposon mutant libraries (support for FEBA project).</title>
        <authorList>
            <person name="Blow M."/>
        </authorList>
    </citation>
    <scope>NUCLEOTIDE SEQUENCE [LARGE SCALE GENOMIC DNA]</scope>
    <source>
        <strain evidence="2 3">USDA 1844</strain>
    </source>
</reference>
<keyword evidence="1" id="KW-0472">Membrane</keyword>
<proteinExistence type="predicted"/>
<evidence type="ECO:0000256" key="1">
    <source>
        <dbReference type="SAM" id="Phobius"/>
    </source>
</evidence>
<sequence length="117" mass="13041">MGEGDPEYLEPLGEKISAARALKERKLLIEYEISFDQTGLRETAFFFPASAVHEANLKTIEAYLPKATALQNAKIRLARYEALWTTGWSAIVPPLLILTLGLAIRWALLGFRPRIAG</sequence>
<evidence type="ECO:0000313" key="3">
    <source>
        <dbReference type="Proteomes" id="UP000319824"/>
    </source>
</evidence>
<dbReference type="AlphaFoldDB" id="A0A559TEG6"/>
<name>A0A559TEG6_9HYPH</name>
<keyword evidence="1" id="KW-0812">Transmembrane</keyword>
<dbReference type="EMBL" id="VISO01000002">
    <property type="protein sequence ID" value="TVZ73002.1"/>
    <property type="molecule type" value="Genomic_DNA"/>
</dbReference>